<evidence type="ECO:0000256" key="6">
    <source>
        <dbReference type="ARBA" id="ARBA00022741"/>
    </source>
</evidence>
<dbReference type="Pfam" id="PF01300">
    <property type="entry name" value="Sua5_yciO_yrdC"/>
    <property type="match status" value="1"/>
</dbReference>
<keyword evidence="3 9" id="KW-0808">Transferase</keyword>
<dbReference type="GO" id="GO:0006450">
    <property type="term" value="P:regulation of translational fidelity"/>
    <property type="evidence" value="ECO:0007669"/>
    <property type="project" value="TreeGrafter"/>
</dbReference>
<dbReference type="PROSITE" id="PS51163">
    <property type="entry name" value="YRDC"/>
    <property type="match status" value="1"/>
</dbReference>
<dbReference type="FunFam" id="3.90.870.10:FF:000004">
    <property type="entry name" value="Threonylcarbamoyl-AMP synthase"/>
    <property type="match status" value="1"/>
</dbReference>
<dbReference type="GO" id="GO:0005524">
    <property type="term" value="F:ATP binding"/>
    <property type="evidence" value="ECO:0007669"/>
    <property type="project" value="UniProtKB-UniRule"/>
</dbReference>
<dbReference type="GO" id="GO:0000049">
    <property type="term" value="F:tRNA binding"/>
    <property type="evidence" value="ECO:0007669"/>
    <property type="project" value="TreeGrafter"/>
</dbReference>
<evidence type="ECO:0000256" key="8">
    <source>
        <dbReference type="ARBA" id="ARBA00048366"/>
    </source>
</evidence>
<dbReference type="InterPro" id="IPR023535">
    <property type="entry name" value="TC-AMP_synthase"/>
</dbReference>
<dbReference type="NCBIfam" id="TIGR00057">
    <property type="entry name" value="L-threonylcarbamoyladenylate synthase"/>
    <property type="match status" value="1"/>
</dbReference>
<dbReference type="Gene3D" id="3.90.870.10">
    <property type="entry name" value="DHBP synthase"/>
    <property type="match status" value="1"/>
</dbReference>
<reference evidence="11 12" key="1">
    <citation type="submission" date="2020-04" db="EMBL/GenBank/DDBJ databases">
        <title>Ferrimonas sp. S7 isolated from sea water.</title>
        <authorList>
            <person name="Bae S.S."/>
            <person name="Baek K."/>
        </authorList>
    </citation>
    <scope>NUCLEOTIDE SEQUENCE [LARGE SCALE GENOMIC DNA]</scope>
    <source>
        <strain evidence="11 12">S7</strain>
    </source>
</reference>
<protein>
    <recommendedName>
        <fullName evidence="9">Threonylcarbamoyl-AMP synthase</fullName>
        <shortName evidence="9">TC-AMP synthase</shortName>
        <ecNumber evidence="9">2.7.7.87</ecNumber>
    </recommendedName>
    <alternativeName>
        <fullName evidence="9">L-threonylcarbamoyladenylate synthase</fullName>
    </alternativeName>
    <alternativeName>
        <fullName evidence="9">t(6)A37 threonylcarbamoyladenosine biosynthesis protein TsaC</fullName>
    </alternativeName>
    <alternativeName>
        <fullName evidence="9">tRNA threonylcarbamoyladenosine biosynthesis protein TsaC</fullName>
    </alternativeName>
</protein>
<dbReference type="InterPro" id="IPR006070">
    <property type="entry name" value="Sua5-like_dom"/>
</dbReference>
<keyword evidence="4 9" id="KW-0819">tRNA processing</keyword>
<comment type="similarity">
    <text evidence="9">Belongs to the SUA5 family. TsaC subfamily.</text>
</comment>
<evidence type="ECO:0000259" key="10">
    <source>
        <dbReference type="PROSITE" id="PS51163"/>
    </source>
</evidence>
<evidence type="ECO:0000256" key="9">
    <source>
        <dbReference type="HAMAP-Rule" id="MF_01852"/>
    </source>
</evidence>
<keyword evidence="12" id="KW-1185">Reference proteome</keyword>
<dbReference type="GO" id="GO:0005737">
    <property type="term" value="C:cytoplasm"/>
    <property type="evidence" value="ECO:0007669"/>
    <property type="project" value="UniProtKB-SubCell"/>
</dbReference>
<dbReference type="EC" id="2.7.7.87" evidence="9"/>
<evidence type="ECO:0000256" key="5">
    <source>
        <dbReference type="ARBA" id="ARBA00022695"/>
    </source>
</evidence>
<keyword evidence="5 9" id="KW-0548">Nucleotidyltransferase</keyword>
<keyword evidence="6 9" id="KW-0547">Nucleotide-binding</keyword>
<dbReference type="GO" id="GO:0003725">
    <property type="term" value="F:double-stranded RNA binding"/>
    <property type="evidence" value="ECO:0007669"/>
    <property type="project" value="InterPro"/>
</dbReference>
<dbReference type="KEGG" id="fes:HER31_15570"/>
<dbReference type="Proteomes" id="UP000501602">
    <property type="component" value="Chromosome"/>
</dbReference>
<dbReference type="InterPro" id="IPR017945">
    <property type="entry name" value="DHBP_synth_RibB-like_a/b_dom"/>
</dbReference>
<name>A0A6H1UGH9_9GAMM</name>
<gene>
    <name evidence="9" type="primary">tsaC</name>
    <name evidence="11" type="ORF">HER31_15570</name>
</gene>
<dbReference type="GO" id="GO:0002949">
    <property type="term" value="P:tRNA threonylcarbamoyladenosine modification"/>
    <property type="evidence" value="ECO:0007669"/>
    <property type="project" value="UniProtKB-UniRule"/>
</dbReference>
<keyword evidence="7 9" id="KW-0067">ATP-binding</keyword>
<dbReference type="RefSeq" id="WP_168661917.1">
    <property type="nucleotide sequence ID" value="NZ_CP051180.1"/>
</dbReference>
<dbReference type="AlphaFoldDB" id="A0A6H1UGH9"/>
<evidence type="ECO:0000256" key="7">
    <source>
        <dbReference type="ARBA" id="ARBA00022840"/>
    </source>
</evidence>
<comment type="catalytic activity">
    <reaction evidence="8 9">
        <text>L-threonine + hydrogencarbonate + ATP = L-threonylcarbamoyladenylate + diphosphate + H2O</text>
        <dbReference type="Rhea" id="RHEA:36407"/>
        <dbReference type="ChEBI" id="CHEBI:15377"/>
        <dbReference type="ChEBI" id="CHEBI:17544"/>
        <dbReference type="ChEBI" id="CHEBI:30616"/>
        <dbReference type="ChEBI" id="CHEBI:33019"/>
        <dbReference type="ChEBI" id="CHEBI:57926"/>
        <dbReference type="ChEBI" id="CHEBI:73682"/>
        <dbReference type="EC" id="2.7.7.87"/>
    </reaction>
</comment>
<dbReference type="GO" id="GO:0061710">
    <property type="term" value="F:L-threonylcarbamoyladenylate synthase"/>
    <property type="evidence" value="ECO:0007669"/>
    <property type="project" value="UniProtKB-EC"/>
</dbReference>
<dbReference type="PANTHER" id="PTHR17490">
    <property type="entry name" value="SUA5"/>
    <property type="match status" value="1"/>
</dbReference>
<evidence type="ECO:0000256" key="2">
    <source>
        <dbReference type="ARBA" id="ARBA00022490"/>
    </source>
</evidence>
<comment type="function">
    <text evidence="9">Required for the formation of a threonylcarbamoyl group on adenosine at position 37 (t(6)A37) in tRNAs that read codons beginning with adenine. Catalyzes the conversion of L-threonine, HCO(3)(-)/CO(2) and ATP to give threonylcarbamoyl-AMP (TC-AMP) as the acyladenylate intermediate, with the release of diphosphate.</text>
</comment>
<keyword evidence="2 9" id="KW-0963">Cytoplasm</keyword>
<evidence type="ECO:0000313" key="11">
    <source>
        <dbReference type="EMBL" id="QIZ78191.1"/>
    </source>
</evidence>
<evidence type="ECO:0000313" key="12">
    <source>
        <dbReference type="Proteomes" id="UP000501602"/>
    </source>
</evidence>
<dbReference type="SUPFAM" id="SSF55821">
    <property type="entry name" value="YrdC/RibB"/>
    <property type="match status" value="1"/>
</dbReference>
<dbReference type="PANTHER" id="PTHR17490:SF18">
    <property type="entry name" value="THREONYLCARBAMOYL-AMP SYNTHASE"/>
    <property type="match status" value="1"/>
</dbReference>
<dbReference type="HAMAP" id="MF_01852">
    <property type="entry name" value="TsaC"/>
    <property type="match status" value="1"/>
</dbReference>
<evidence type="ECO:0000256" key="3">
    <source>
        <dbReference type="ARBA" id="ARBA00022679"/>
    </source>
</evidence>
<dbReference type="InterPro" id="IPR050156">
    <property type="entry name" value="TC-AMP_synthase_SUA5"/>
</dbReference>
<accession>A0A6H1UGH9</accession>
<comment type="subcellular location">
    <subcellularLocation>
        <location evidence="1 9">Cytoplasm</location>
    </subcellularLocation>
</comment>
<evidence type="ECO:0000256" key="1">
    <source>
        <dbReference type="ARBA" id="ARBA00004496"/>
    </source>
</evidence>
<feature type="domain" description="YrdC-like" evidence="10">
    <location>
        <begin position="4"/>
        <end position="187"/>
    </location>
</feature>
<evidence type="ECO:0000256" key="4">
    <source>
        <dbReference type="ARBA" id="ARBA00022694"/>
    </source>
</evidence>
<sequence>MSRFITVAEAGEIIGQGGVVAYPTEAVYGLGCAPMNQAAVERLLQIKQRPVDKGLILVAASYGQLLPFVDDEALTRAQRDNILARWPGPYTWVMPARSSVPKWLTGKFGTIAVRVSAHPVVQDLCTAAGMPVVSTSANLSGQPSLTQGHDVTEQLGEHLDGVVMGLVGGNVTPSTILDALSGNVLRS</sequence>
<organism evidence="11 12">
    <name type="scientific">Ferrimonas lipolytica</name>
    <dbReference type="NCBI Taxonomy" id="2724191"/>
    <lineage>
        <taxon>Bacteria</taxon>
        <taxon>Pseudomonadati</taxon>
        <taxon>Pseudomonadota</taxon>
        <taxon>Gammaproteobacteria</taxon>
        <taxon>Alteromonadales</taxon>
        <taxon>Ferrimonadaceae</taxon>
        <taxon>Ferrimonas</taxon>
    </lineage>
</organism>
<proteinExistence type="inferred from homology"/>
<dbReference type="EMBL" id="CP051180">
    <property type="protein sequence ID" value="QIZ78191.1"/>
    <property type="molecule type" value="Genomic_DNA"/>
</dbReference>